<comment type="caution">
    <text evidence="2">The sequence shown here is derived from an EMBL/GenBank/DDBJ whole genome shotgun (WGS) entry which is preliminary data.</text>
</comment>
<evidence type="ECO:0000313" key="2">
    <source>
        <dbReference type="EMBL" id="MEY8041896.1"/>
    </source>
</evidence>
<keyword evidence="3" id="KW-1185">Reference proteome</keyword>
<feature type="compositionally biased region" description="Basic and acidic residues" evidence="1">
    <location>
        <begin position="37"/>
        <end position="53"/>
    </location>
</feature>
<proteinExistence type="predicted"/>
<dbReference type="Proteomes" id="UP001564626">
    <property type="component" value="Unassembled WGS sequence"/>
</dbReference>
<feature type="region of interest" description="Disordered" evidence="1">
    <location>
        <begin position="1"/>
        <end position="78"/>
    </location>
</feature>
<protein>
    <submittedName>
        <fullName evidence="2">Uncharacterized protein</fullName>
    </submittedName>
</protein>
<reference evidence="2 3" key="1">
    <citation type="submission" date="2024-08" db="EMBL/GenBank/DDBJ databases">
        <title>Genome mining of Saccharopolyspora cebuensis PGLac3 from Nigerian medicinal plant.</title>
        <authorList>
            <person name="Ezeobiora C.E."/>
            <person name="Igbokwe N.H."/>
            <person name="Amin D.H."/>
            <person name="Mendie U.E."/>
        </authorList>
    </citation>
    <scope>NUCLEOTIDE SEQUENCE [LARGE SCALE GENOMIC DNA]</scope>
    <source>
        <strain evidence="2 3">PGLac3</strain>
    </source>
</reference>
<sequence>MVEQQNGRARRDLEPEVEEDAQVRHQPGGLGGEETEAERQVADQPEHDAVREQDELDAPIGPEIGGEADEGRTGPPDE</sequence>
<dbReference type="RefSeq" id="WP_345360723.1">
    <property type="nucleotide sequence ID" value="NZ_BAABII010000005.1"/>
</dbReference>
<accession>A0ABV4CLB8</accession>
<evidence type="ECO:0000256" key="1">
    <source>
        <dbReference type="SAM" id="MobiDB-lite"/>
    </source>
</evidence>
<dbReference type="EMBL" id="JBGEHV010000044">
    <property type="protein sequence ID" value="MEY8041896.1"/>
    <property type="molecule type" value="Genomic_DNA"/>
</dbReference>
<gene>
    <name evidence="2" type="ORF">AB8O55_21000</name>
</gene>
<name>A0ABV4CLB8_9PSEU</name>
<evidence type="ECO:0000313" key="3">
    <source>
        <dbReference type="Proteomes" id="UP001564626"/>
    </source>
</evidence>
<organism evidence="2 3">
    <name type="scientific">Saccharopolyspora cebuensis</name>
    <dbReference type="NCBI Taxonomy" id="418759"/>
    <lineage>
        <taxon>Bacteria</taxon>
        <taxon>Bacillati</taxon>
        <taxon>Actinomycetota</taxon>
        <taxon>Actinomycetes</taxon>
        <taxon>Pseudonocardiales</taxon>
        <taxon>Pseudonocardiaceae</taxon>
        <taxon>Saccharopolyspora</taxon>
    </lineage>
</organism>